<sequence>MQRAIRTCAVRLRSHPTILSRRFHTITTKRNEIKSDGQSHSPIPPIEGESFKTKFKNFFKKYGFVGLAVHFSVYFLTIGIFYICLEQNWLNVGDVDKWFRSLGVDKYFNMDKLEENKKGANLALAWLLTKPTEPVRFLITMALTPYALKILTILRRR</sequence>
<dbReference type="Proteomes" id="UP001431209">
    <property type="component" value="Unassembled WGS sequence"/>
</dbReference>
<feature type="transmembrane region" description="Helical" evidence="1">
    <location>
        <begin position="135"/>
        <end position="154"/>
    </location>
</feature>
<evidence type="ECO:0000313" key="3">
    <source>
        <dbReference type="EMBL" id="KAL0485705.1"/>
    </source>
</evidence>
<dbReference type="AlphaFoldDB" id="A0AAW2Z8H1"/>
<keyword evidence="1" id="KW-0812">Transmembrane</keyword>
<dbReference type="EMBL" id="JAOPGA020001158">
    <property type="protein sequence ID" value="KAL0485705.1"/>
    <property type="molecule type" value="Genomic_DNA"/>
</dbReference>
<evidence type="ECO:0000256" key="1">
    <source>
        <dbReference type="SAM" id="Phobius"/>
    </source>
</evidence>
<proteinExistence type="predicted"/>
<feature type="transmembrane region" description="Helical" evidence="1">
    <location>
        <begin position="62"/>
        <end position="83"/>
    </location>
</feature>
<dbReference type="GO" id="GO:0005739">
    <property type="term" value="C:mitochondrion"/>
    <property type="evidence" value="ECO:0007669"/>
    <property type="project" value="TreeGrafter"/>
</dbReference>
<name>A0AAW2Z8H1_9EUKA</name>
<dbReference type="PANTHER" id="PTHR21377:SF0">
    <property type="entry name" value="PROTEIN FAM210B, MITOCHONDRIAL"/>
    <property type="match status" value="1"/>
</dbReference>
<dbReference type="InterPro" id="IPR045866">
    <property type="entry name" value="FAM210A/B-like"/>
</dbReference>
<dbReference type="PANTHER" id="PTHR21377">
    <property type="entry name" value="PROTEIN FAM210B, MITOCHONDRIAL"/>
    <property type="match status" value="1"/>
</dbReference>
<dbReference type="Pfam" id="PF06916">
    <property type="entry name" value="FAM210A-B_dom"/>
    <property type="match status" value="1"/>
</dbReference>
<feature type="domain" description="DUF1279" evidence="2">
    <location>
        <begin position="54"/>
        <end position="146"/>
    </location>
</feature>
<reference evidence="3 4" key="1">
    <citation type="submission" date="2024-03" db="EMBL/GenBank/DDBJ databases">
        <title>The Acrasis kona genome and developmental transcriptomes reveal deep origins of eukaryotic multicellular pathways.</title>
        <authorList>
            <person name="Sheikh S."/>
            <person name="Fu C.-J."/>
            <person name="Brown M.W."/>
            <person name="Baldauf S.L."/>
        </authorList>
    </citation>
    <scope>NUCLEOTIDE SEQUENCE [LARGE SCALE GENOMIC DNA]</scope>
    <source>
        <strain evidence="3 4">ATCC MYA-3509</strain>
    </source>
</reference>
<accession>A0AAW2Z8H1</accession>
<keyword evidence="1" id="KW-0472">Membrane</keyword>
<comment type="caution">
    <text evidence="3">The sequence shown here is derived from an EMBL/GenBank/DDBJ whole genome shotgun (WGS) entry which is preliminary data.</text>
</comment>
<organism evidence="3 4">
    <name type="scientific">Acrasis kona</name>
    <dbReference type="NCBI Taxonomy" id="1008807"/>
    <lineage>
        <taxon>Eukaryota</taxon>
        <taxon>Discoba</taxon>
        <taxon>Heterolobosea</taxon>
        <taxon>Tetramitia</taxon>
        <taxon>Eutetramitia</taxon>
        <taxon>Acrasidae</taxon>
        <taxon>Acrasis</taxon>
    </lineage>
</organism>
<keyword evidence="4" id="KW-1185">Reference proteome</keyword>
<dbReference type="InterPro" id="IPR009688">
    <property type="entry name" value="FAM210A/B-like_dom"/>
</dbReference>
<evidence type="ECO:0000259" key="2">
    <source>
        <dbReference type="Pfam" id="PF06916"/>
    </source>
</evidence>
<gene>
    <name evidence="3" type="ORF">AKO1_003320</name>
</gene>
<keyword evidence="1" id="KW-1133">Transmembrane helix</keyword>
<protein>
    <recommendedName>
        <fullName evidence="2">DUF1279 domain-containing protein</fullName>
    </recommendedName>
</protein>
<evidence type="ECO:0000313" key="4">
    <source>
        <dbReference type="Proteomes" id="UP001431209"/>
    </source>
</evidence>